<evidence type="ECO:0000313" key="5">
    <source>
        <dbReference type="RefSeq" id="XP_040487276.1"/>
    </source>
</evidence>
<dbReference type="OrthoDB" id="2121326at2759"/>
<dbReference type="Proteomes" id="UP000261680">
    <property type="component" value="Unplaced"/>
</dbReference>
<dbReference type="GeneID" id="103678653"/>
<dbReference type="RefSeq" id="XP_040487276.1">
    <property type="nucleotide sequence ID" value="XM_040631342.1"/>
</dbReference>
<evidence type="ECO:0000259" key="3">
    <source>
        <dbReference type="PROSITE" id="PS51352"/>
    </source>
</evidence>
<proteinExistence type="predicted"/>
<evidence type="ECO:0000256" key="1">
    <source>
        <dbReference type="ARBA" id="ARBA00023157"/>
    </source>
</evidence>
<organism evidence="4 5">
    <name type="scientific">Ursus maritimus</name>
    <name type="common">Polar bear</name>
    <name type="synonym">Thalarctos maritimus</name>
    <dbReference type="NCBI Taxonomy" id="29073"/>
    <lineage>
        <taxon>Eukaryota</taxon>
        <taxon>Metazoa</taxon>
        <taxon>Chordata</taxon>
        <taxon>Craniata</taxon>
        <taxon>Vertebrata</taxon>
        <taxon>Euteleostomi</taxon>
        <taxon>Mammalia</taxon>
        <taxon>Eutheria</taxon>
        <taxon>Laurasiatheria</taxon>
        <taxon>Carnivora</taxon>
        <taxon>Caniformia</taxon>
        <taxon>Ursidae</taxon>
        <taxon>Ursus</taxon>
    </lineage>
</organism>
<dbReference type="KEGG" id="umr:103678653"/>
<name>A0A8M1FV89_URSMA</name>
<dbReference type="PROSITE" id="PS00194">
    <property type="entry name" value="THIOREDOXIN_1"/>
    <property type="match status" value="1"/>
</dbReference>
<dbReference type="AlphaFoldDB" id="A0A8M1FV89"/>
<dbReference type="CDD" id="cd02947">
    <property type="entry name" value="TRX_family"/>
    <property type="match status" value="1"/>
</dbReference>
<evidence type="ECO:0000256" key="2">
    <source>
        <dbReference type="ARBA" id="ARBA00023284"/>
    </source>
</evidence>
<dbReference type="PANTHER" id="PTHR46115">
    <property type="entry name" value="THIOREDOXIN-LIKE PROTEIN 1"/>
    <property type="match status" value="1"/>
</dbReference>
<dbReference type="PRINTS" id="PR00421">
    <property type="entry name" value="THIOREDOXIN"/>
</dbReference>
<gene>
    <name evidence="5" type="primary">LOC103678653</name>
</gene>
<keyword evidence="1" id="KW-1015">Disulfide bond</keyword>
<sequence length="231" mass="25792">MELEFSVSTKLPGELLLWPLTNSQVVLIASVWRASRVVKTLVLGPVLCSSCKAFREAPPILPWPTSLSCSLSTLTRSLNLHEEEISPGLSDELKTFLKAAGCKLVVVEFSAKWCGPCQKIYPLVHAMSLQYRNVMFAKVDVDDSQELAQTYHIKAVPTFQMFKQAHKIFEFCGADAQKLEAKIRELMLIPPFCNLAAKLPKALVVSEDVSLPFSDLAFFPLFVHISWAMFS</sequence>
<keyword evidence="4" id="KW-1185">Reference proteome</keyword>
<protein>
    <submittedName>
        <fullName evidence="5">Thioredoxin F2, chloroplastic-like</fullName>
    </submittedName>
</protein>
<evidence type="ECO:0000313" key="4">
    <source>
        <dbReference type="Proteomes" id="UP000261680"/>
    </source>
</evidence>
<dbReference type="InterPro" id="IPR013766">
    <property type="entry name" value="Thioredoxin_domain"/>
</dbReference>
<accession>A0A8M1FV89</accession>
<dbReference type="SUPFAM" id="SSF52833">
    <property type="entry name" value="Thioredoxin-like"/>
    <property type="match status" value="1"/>
</dbReference>
<dbReference type="InterPro" id="IPR036249">
    <property type="entry name" value="Thioredoxin-like_sf"/>
</dbReference>
<dbReference type="PROSITE" id="PS51352">
    <property type="entry name" value="THIOREDOXIN_2"/>
    <property type="match status" value="1"/>
</dbReference>
<dbReference type="InterPro" id="IPR017937">
    <property type="entry name" value="Thioredoxin_CS"/>
</dbReference>
<feature type="domain" description="Thioredoxin" evidence="3">
    <location>
        <begin position="51"/>
        <end position="188"/>
    </location>
</feature>
<reference evidence="5" key="1">
    <citation type="submission" date="2025-08" db="UniProtKB">
        <authorList>
            <consortium name="RefSeq"/>
        </authorList>
    </citation>
    <scope>IDENTIFICATION</scope>
    <source>
        <tissue evidence="5">Whole blood</tissue>
    </source>
</reference>
<dbReference type="Pfam" id="PF00085">
    <property type="entry name" value="Thioredoxin"/>
    <property type="match status" value="1"/>
</dbReference>
<keyword evidence="2" id="KW-0676">Redox-active center</keyword>
<dbReference type="Gene3D" id="3.40.30.10">
    <property type="entry name" value="Glutaredoxin"/>
    <property type="match status" value="1"/>
</dbReference>